<protein>
    <submittedName>
        <fullName evidence="1">Uncharacterized protein</fullName>
    </submittedName>
</protein>
<evidence type="ECO:0000313" key="1">
    <source>
        <dbReference type="EMBL" id="JAD30874.1"/>
    </source>
</evidence>
<dbReference type="AlphaFoldDB" id="A0A0A8YUQ2"/>
<accession>A0A0A8YUQ2</accession>
<proteinExistence type="predicted"/>
<sequence>MNIYYLIIDILQVIYRQGHLSARCSIASVFWLVKRS</sequence>
<dbReference type="EMBL" id="GBRH01267021">
    <property type="protein sequence ID" value="JAD30874.1"/>
    <property type="molecule type" value="Transcribed_RNA"/>
</dbReference>
<reference evidence="1" key="1">
    <citation type="submission" date="2014-09" db="EMBL/GenBank/DDBJ databases">
        <authorList>
            <person name="Magalhaes I.L.F."/>
            <person name="Oliveira U."/>
            <person name="Santos F.R."/>
            <person name="Vidigal T.H.D.A."/>
            <person name="Brescovit A.D."/>
            <person name="Santos A.J."/>
        </authorList>
    </citation>
    <scope>NUCLEOTIDE SEQUENCE</scope>
    <source>
        <tissue evidence="1">Shoot tissue taken approximately 20 cm above the soil surface</tissue>
    </source>
</reference>
<name>A0A0A8YUQ2_ARUDO</name>
<reference evidence="1" key="2">
    <citation type="journal article" date="2015" name="Data Brief">
        <title>Shoot transcriptome of the giant reed, Arundo donax.</title>
        <authorList>
            <person name="Barrero R.A."/>
            <person name="Guerrero F.D."/>
            <person name="Moolhuijzen P."/>
            <person name="Goolsby J.A."/>
            <person name="Tidwell J."/>
            <person name="Bellgard S.E."/>
            <person name="Bellgard M.I."/>
        </authorList>
    </citation>
    <scope>NUCLEOTIDE SEQUENCE</scope>
    <source>
        <tissue evidence="1">Shoot tissue taken approximately 20 cm above the soil surface</tissue>
    </source>
</reference>
<organism evidence="1">
    <name type="scientific">Arundo donax</name>
    <name type="common">Giant reed</name>
    <name type="synonym">Donax arundinaceus</name>
    <dbReference type="NCBI Taxonomy" id="35708"/>
    <lineage>
        <taxon>Eukaryota</taxon>
        <taxon>Viridiplantae</taxon>
        <taxon>Streptophyta</taxon>
        <taxon>Embryophyta</taxon>
        <taxon>Tracheophyta</taxon>
        <taxon>Spermatophyta</taxon>
        <taxon>Magnoliopsida</taxon>
        <taxon>Liliopsida</taxon>
        <taxon>Poales</taxon>
        <taxon>Poaceae</taxon>
        <taxon>PACMAD clade</taxon>
        <taxon>Arundinoideae</taxon>
        <taxon>Arundineae</taxon>
        <taxon>Arundo</taxon>
    </lineage>
</organism>